<accession>A0A223S7D6</accession>
<sequence>MGDEGGVHIVARNVREFLQLLGALPTDREPDIEWECFGIRECDDLVENEHYLAWLEQTVGLSPADDPAGVIASAQDDGRTTHPFVERVTT</sequence>
<name>A0A223S7D6_9ACTN</name>
<proteinExistence type="predicted"/>
<dbReference type="OrthoDB" id="9179578at2"/>
<keyword evidence="3" id="KW-1185">Reference proteome</keyword>
<dbReference type="KEGG" id="ngv:CDO52_15605"/>
<gene>
    <name evidence="2" type="ORF">CDO52_15605</name>
</gene>
<reference evidence="2 3" key="1">
    <citation type="submission" date="2017-08" db="EMBL/GenBank/DDBJ databases">
        <title>The complete genome sequence of Nocardiopsis gilva YIM 90087.</title>
        <authorList>
            <person name="Yin M."/>
            <person name="Tang S."/>
        </authorList>
    </citation>
    <scope>NUCLEOTIDE SEQUENCE [LARGE SCALE GENOMIC DNA]</scope>
    <source>
        <strain evidence="2 3">YIM 90087</strain>
    </source>
</reference>
<dbReference type="Proteomes" id="UP000215005">
    <property type="component" value="Chromosome"/>
</dbReference>
<feature type="region of interest" description="Disordered" evidence="1">
    <location>
        <begin position="66"/>
        <end position="90"/>
    </location>
</feature>
<organism evidence="2 3">
    <name type="scientific">Nocardiopsis gilva YIM 90087</name>
    <dbReference type="NCBI Taxonomy" id="1235441"/>
    <lineage>
        <taxon>Bacteria</taxon>
        <taxon>Bacillati</taxon>
        <taxon>Actinomycetota</taxon>
        <taxon>Actinomycetes</taxon>
        <taxon>Streptosporangiales</taxon>
        <taxon>Nocardiopsidaceae</taxon>
        <taxon>Nocardiopsis</taxon>
    </lineage>
</organism>
<dbReference type="RefSeq" id="WP_017619112.1">
    <property type="nucleotide sequence ID" value="NZ_ANBG01000223.1"/>
</dbReference>
<evidence type="ECO:0000256" key="1">
    <source>
        <dbReference type="SAM" id="MobiDB-lite"/>
    </source>
</evidence>
<dbReference type="EMBL" id="CP022753">
    <property type="protein sequence ID" value="ASU84023.1"/>
    <property type="molecule type" value="Genomic_DNA"/>
</dbReference>
<protein>
    <submittedName>
        <fullName evidence="2">Uncharacterized protein</fullName>
    </submittedName>
</protein>
<evidence type="ECO:0000313" key="3">
    <source>
        <dbReference type="Proteomes" id="UP000215005"/>
    </source>
</evidence>
<dbReference type="AlphaFoldDB" id="A0A223S7D6"/>
<evidence type="ECO:0000313" key="2">
    <source>
        <dbReference type="EMBL" id="ASU84023.1"/>
    </source>
</evidence>